<reference evidence="2 3" key="1">
    <citation type="submission" date="2016-11" db="EMBL/GenBank/DDBJ databases">
        <title>Draft Genome Assembly of Colletotrichum chlorophyti a pathogen of herbaceous plants.</title>
        <authorList>
            <person name="Gan P."/>
            <person name="Narusaka M."/>
            <person name="Tsushima A."/>
            <person name="Narusaka Y."/>
            <person name="Takano Y."/>
            <person name="Shirasu K."/>
        </authorList>
    </citation>
    <scope>NUCLEOTIDE SEQUENCE [LARGE SCALE GENOMIC DNA]</scope>
    <source>
        <strain evidence="2 3">NTL11</strain>
    </source>
</reference>
<evidence type="ECO:0000313" key="3">
    <source>
        <dbReference type="Proteomes" id="UP000186583"/>
    </source>
</evidence>
<dbReference type="AlphaFoldDB" id="A0A1Q8RLA3"/>
<accession>A0A1Q8RLA3</accession>
<feature type="region of interest" description="Disordered" evidence="1">
    <location>
        <begin position="95"/>
        <end position="116"/>
    </location>
</feature>
<feature type="compositionally biased region" description="Polar residues" evidence="1">
    <location>
        <begin position="249"/>
        <end position="264"/>
    </location>
</feature>
<dbReference type="OrthoDB" id="5232891at2759"/>
<evidence type="ECO:0000313" key="2">
    <source>
        <dbReference type="EMBL" id="OLN85116.1"/>
    </source>
</evidence>
<feature type="compositionally biased region" description="Low complexity" evidence="1">
    <location>
        <begin position="133"/>
        <end position="154"/>
    </location>
</feature>
<feature type="compositionally biased region" description="Polar residues" evidence="1">
    <location>
        <begin position="1"/>
        <end position="10"/>
    </location>
</feature>
<name>A0A1Q8RLA3_9PEZI</name>
<dbReference type="Proteomes" id="UP000186583">
    <property type="component" value="Unassembled WGS sequence"/>
</dbReference>
<gene>
    <name evidence="2" type="ORF">CCHL11_06248</name>
</gene>
<feature type="compositionally biased region" description="Polar residues" evidence="1">
    <location>
        <begin position="45"/>
        <end position="56"/>
    </location>
</feature>
<feature type="compositionally biased region" description="Pro residues" evidence="1">
    <location>
        <begin position="284"/>
        <end position="301"/>
    </location>
</feature>
<dbReference type="STRING" id="708187.A0A1Q8RLA3"/>
<dbReference type="EMBL" id="MPGH01000183">
    <property type="protein sequence ID" value="OLN85116.1"/>
    <property type="molecule type" value="Genomic_DNA"/>
</dbReference>
<feature type="region of interest" description="Disordered" evidence="1">
    <location>
        <begin position="279"/>
        <end position="318"/>
    </location>
</feature>
<sequence>MHHSRGTSLVSPVPKIKQEEAPEPPQRLRKKLQKSFPRGRFPSIRRSTPIDSSVSNKLSTGVAVAAQQAGTVDQPSLRLSPDLSDAKWHEYLRAATPTQETSEKRETHTPTMPTRTSVPAIIPEFSHLAVNNLTPRPSLDSSLSSPTSSISTRSSMRRRAKTPIYAIGQLENPACGRDSTTAERISSVDLIADQYRALLETQETSSNCTDSRSDPLPSRQSSRRQSSLNPSRYSAGETPDGLRPDVYQPTPQRNVSAYSPTSDDGTLVAFDEEAIYFKPMSFSPEPPEPSESASTPPPPPRNEARLQRRPASHSPSHNLSLQICTDLLVRELSTAMSSSPQGMGEDVSTLQIWVMIEAYERLRDQVLEMGLQDDEARNMEAMFETWLRALYSIHEKMTNDAQSLGSHYDVTNTKSEDLD</sequence>
<evidence type="ECO:0008006" key="4">
    <source>
        <dbReference type="Google" id="ProtNLM"/>
    </source>
</evidence>
<feature type="region of interest" description="Disordered" evidence="1">
    <location>
        <begin position="201"/>
        <end position="264"/>
    </location>
</feature>
<proteinExistence type="predicted"/>
<comment type="caution">
    <text evidence="2">The sequence shown here is derived from an EMBL/GenBank/DDBJ whole genome shotgun (WGS) entry which is preliminary data.</text>
</comment>
<evidence type="ECO:0000256" key="1">
    <source>
        <dbReference type="SAM" id="MobiDB-lite"/>
    </source>
</evidence>
<protein>
    <recommendedName>
        <fullName evidence="4">Mating-type switching protein swi10</fullName>
    </recommendedName>
</protein>
<feature type="compositionally biased region" description="Low complexity" evidence="1">
    <location>
        <begin position="214"/>
        <end position="232"/>
    </location>
</feature>
<feature type="region of interest" description="Disordered" evidence="1">
    <location>
        <begin position="133"/>
        <end position="159"/>
    </location>
</feature>
<keyword evidence="3" id="KW-1185">Reference proteome</keyword>
<organism evidence="2 3">
    <name type="scientific">Colletotrichum chlorophyti</name>
    <dbReference type="NCBI Taxonomy" id="708187"/>
    <lineage>
        <taxon>Eukaryota</taxon>
        <taxon>Fungi</taxon>
        <taxon>Dikarya</taxon>
        <taxon>Ascomycota</taxon>
        <taxon>Pezizomycotina</taxon>
        <taxon>Sordariomycetes</taxon>
        <taxon>Hypocreomycetidae</taxon>
        <taxon>Glomerellales</taxon>
        <taxon>Glomerellaceae</taxon>
        <taxon>Colletotrichum</taxon>
    </lineage>
</organism>
<feature type="region of interest" description="Disordered" evidence="1">
    <location>
        <begin position="1"/>
        <end position="56"/>
    </location>
</feature>